<evidence type="ECO:0000313" key="1">
    <source>
        <dbReference type="EMBL" id="KAJ8018969.1"/>
    </source>
</evidence>
<reference evidence="1" key="1">
    <citation type="submission" date="2021-10" db="EMBL/GenBank/DDBJ databases">
        <title>Tropical sea cucumber genome reveals ecological adaptation and Cuvierian tubules defense mechanism.</title>
        <authorList>
            <person name="Chen T."/>
        </authorList>
    </citation>
    <scope>NUCLEOTIDE SEQUENCE</scope>
    <source>
        <strain evidence="1">Nanhai2018</strain>
        <tissue evidence="1">Muscle</tissue>
    </source>
</reference>
<dbReference type="EMBL" id="JAIZAY010000126">
    <property type="protein sequence ID" value="KAJ8018969.1"/>
    <property type="molecule type" value="Genomic_DNA"/>
</dbReference>
<evidence type="ECO:0000313" key="2">
    <source>
        <dbReference type="Proteomes" id="UP001152320"/>
    </source>
</evidence>
<comment type="caution">
    <text evidence="1">The sequence shown here is derived from an EMBL/GenBank/DDBJ whole genome shotgun (WGS) entry which is preliminary data.</text>
</comment>
<sequence length="89" mass="10344">MIRSRGQWVEWGEKPSAFFLRLERRKALDKCLNAITDVHGFGDFIVDLETHLTRDTVWKLAMSFDFAEGEIDKIQGADNPNTRLDRIYA</sequence>
<keyword evidence="2" id="KW-1185">Reference proteome</keyword>
<dbReference type="Proteomes" id="UP001152320">
    <property type="component" value="Unassembled WGS sequence"/>
</dbReference>
<proteinExistence type="predicted"/>
<gene>
    <name evidence="1" type="ORF">HOLleu_42734</name>
</gene>
<name>A0A9Q0YCF1_HOLLE</name>
<organism evidence="1 2">
    <name type="scientific">Holothuria leucospilota</name>
    <name type="common">Black long sea cucumber</name>
    <name type="synonym">Mertensiothuria leucospilota</name>
    <dbReference type="NCBI Taxonomy" id="206669"/>
    <lineage>
        <taxon>Eukaryota</taxon>
        <taxon>Metazoa</taxon>
        <taxon>Echinodermata</taxon>
        <taxon>Eleutherozoa</taxon>
        <taxon>Echinozoa</taxon>
        <taxon>Holothuroidea</taxon>
        <taxon>Aspidochirotacea</taxon>
        <taxon>Aspidochirotida</taxon>
        <taxon>Holothuriidae</taxon>
        <taxon>Holothuria</taxon>
    </lineage>
</organism>
<protein>
    <submittedName>
        <fullName evidence="1">Uncharacterized protein</fullName>
    </submittedName>
</protein>
<dbReference type="AlphaFoldDB" id="A0A9Q0YCF1"/>
<accession>A0A9Q0YCF1</accession>